<evidence type="ECO:0000313" key="10">
    <source>
        <dbReference type="EMBL" id="MBB6478861.1"/>
    </source>
</evidence>
<dbReference type="CDD" id="cd00383">
    <property type="entry name" value="trans_reg_C"/>
    <property type="match status" value="1"/>
</dbReference>
<evidence type="ECO:0000256" key="3">
    <source>
        <dbReference type="ARBA" id="ARBA00023015"/>
    </source>
</evidence>
<evidence type="ECO:0000259" key="9">
    <source>
        <dbReference type="PROSITE" id="PS51755"/>
    </source>
</evidence>
<keyword evidence="2" id="KW-0902">Two-component regulatory system</keyword>
<dbReference type="InterPro" id="IPR039420">
    <property type="entry name" value="WalR-like"/>
</dbReference>
<protein>
    <submittedName>
        <fullName evidence="10">DNA-binding response OmpR family regulator</fullName>
    </submittedName>
</protein>
<evidence type="ECO:0000256" key="7">
    <source>
        <dbReference type="PROSITE-ProRule" id="PRU01091"/>
    </source>
</evidence>
<dbReference type="Gene3D" id="1.10.10.10">
    <property type="entry name" value="Winged helix-like DNA-binding domain superfamily/Winged helix DNA-binding domain"/>
    <property type="match status" value="1"/>
</dbReference>
<keyword evidence="5" id="KW-0804">Transcription</keyword>
<dbReference type="PANTHER" id="PTHR48111">
    <property type="entry name" value="REGULATOR OF RPOS"/>
    <property type="match status" value="1"/>
</dbReference>
<dbReference type="Pfam" id="PF00486">
    <property type="entry name" value="Trans_reg_C"/>
    <property type="match status" value="1"/>
</dbReference>
<dbReference type="EMBL" id="JACHGJ010000001">
    <property type="protein sequence ID" value="MBB6478861.1"/>
    <property type="molecule type" value="Genomic_DNA"/>
</dbReference>
<reference evidence="10 11" key="1">
    <citation type="submission" date="2020-08" db="EMBL/GenBank/DDBJ databases">
        <title>Genomic Encyclopedia of Type Strains, Phase IV (KMG-IV): sequencing the most valuable type-strain genomes for metagenomic binning, comparative biology and taxonomic classification.</title>
        <authorList>
            <person name="Goeker M."/>
        </authorList>
    </citation>
    <scope>NUCLEOTIDE SEQUENCE [LARGE SCALE GENOMIC DNA]</scope>
    <source>
        <strain evidence="10 11">DSM 2461</strain>
    </source>
</reference>
<keyword evidence="4 7" id="KW-0238">DNA-binding</keyword>
<dbReference type="SMART" id="SM00862">
    <property type="entry name" value="Trans_reg_C"/>
    <property type="match status" value="1"/>
</dbReference>
<evidence type="ECO:0000256" key="2">
    <source>
        <dbReference type="ARBA" id="ARBA00023012"/>
    </source>
</evidence>
<evidence type="ECO:0000313" key="11">
    <source>
        <dbReference type="Proteomes" id="UP000587760"/>
    </source>
</evidence>
<dbReference type="PANTHER" id="PTHR48111:SF1">
    <property type="entry name" value="TWO-COMPONENT RESPONSE REGULATOR ORR33"/>
    <property type="match status" value="1"/>
</dbReference>
<dbReference type="Gene3D" id="6.10.250.690">
    <property type="match status" value="1"/>
</dbReference>
<feature type="domain" description="Response regulatory" evidence="8">
    <location>
        <begin position="3"/>
        <end position="117"/>
    </location>
</feature>
<gene>
    <name evidence="10" type="ORF">HNR50_000494</name>
</gene>
<dbReference type="InterPro" id="IPR016032">
    <property type="entry name" value="Sig_transdc_resp-reg_C-effctor"/>
</dbReference>
<keyword evidence="11" id="KW-1185">Reference proteome</keyword>
<dbReference type="RefSeq" id="WP_184743228.1">
    <property type="nucleotide sequence ID" value="NZ_JACHGJ010000001.1"/>
</dbReference>
<dbReference type="InterPro" id="IPR011006">
    <property type="entry name" value="CheY-like_superfamily"/>
</dbReference>
<keyword evidence="3" id="KW-0805">Transcription regulation</keyword>
<feature type="DNA-binding region" description="OmpR/PhoB-type" evidence="7">
    <location>
        <begin position="131"/>
        <end position="229"/>
    </location>
</feature>
<evidence type="ECO:0000256" key="4">
    <source>
        <dbReference type="ARBA" id="ARBA00023125"/>
    </source>
</evidence>
<name>A0A841R649_9SPIO</name>
<dbReference type="GO" id="GO:0005829">
    <property type="term" value="C:cytosol"/>
    <property type="evidence" value="ECO:0007669"/>
    <property type="project" value="TreeGrafter"/>
</dbReference>
<proteinExistence type="predicted"/>
<dbReference type="InterPro" id="IPR001789">
    <property type="entry name" value="Sig_transdc_resp-reg_receiver"/>
</dbReference>
<comment type="caution">
    <text evidence="10">The sequence shown here is derived from an EMBL/GenBank/DDBJ whole genome shotgun (WGS) entry which is preliminary data.</text>
</comment>
<sequence>MKKILIIEDEPGVRITLEDRLEAEGYETESCPDGVTGEQTALSRPFDLILLDIMLPGRDGYAVSENIRKSGSTVPIIMLTARNTDLDTVLGLRQGADDYVAKPFDMAVLLARIEALIRRSSMTSPAKTGNNSSADFGDFILDREKGELLCSGECIPLNGQEYRLLDYLVSNPEKIISRDRLLDEVWGYDSETSSRTVDVHIAKIRQKLGESDIPRHIITIRGRGYKFLY</sequence>
<dbReference type="Gene3D" id="3.40.50.2300">
    <property type="match status" value="1"/>
</dbReference>
<dbReference type="GO" id="GO:0000976">
    <property type="term" value="F:transcription cis-regulatory region binding"/>
    <property type="evidence" value="ECO:0007669"/>
    <property type="project" value="TreeGrafter"/>
</dbReference>
<feature type="domain" description="OmpR/PhoB-type" evidence="9">
    <location>
        <begin position="131"/>
        <end position="229"/>
    </location>
</feature>
<dbReference type="SMART" id="SM00448">
    <property type="entry name" value="REC"/>
    <property type="match status" value="1"/>
</dbReference>
<accession>A0A841R649</accession>
<dbReference type="InterPro" id="IPR001867">
    <property type="entry name" value="OmpR/PhoB-type_DNA-bd"/>
</dbReference>
<dbReference type="GO" id="GO:0006355">
    <property type="term" value="P:regulation of DNA-templated transcription"/>
    <property type="evidence" value="ECO:0007669"/>
    <property type="project" value="InterPro"/>
</dbReference>
<dbReference type="Pfam" id="PF00072">
    <property type="entry name" value="Response_reg"/>
    <property type="match status" value="1"/>
</dbReference>
<keyword evidence="1 6" id="KW-0597">Phosphoprotein</keyword>
<dbReference type="PROSITE" id="PS51755">
    <property type="entry name" value="OMPR_PHOB"/>
    <property type="match status" value="1"/>
</dbReference>
<evidence type="ECO:0000256" key="5">
    <source>
        <dbReference type="ARBA" id="ARBA00023163"/>
    </source>
</evidence>
<dbReference type="Proteomes" id="UP000587760">
    <property type="component" value="Unassembled WGS sequence"/>
</dbReference>
<dbReference type="PROSITE" id="PS50110">
    <property type="entry name" value="RESPONSE_REGULATORY"/>
    <property type="match status" value="1"/>
</dbReference>
<dbReference type="SUPFAM" id="SSF52172">
    <property type="entry name" value="CheY-like"/>
    <property type="match status" value="1"/>
</dbReference>
<evidence type="ECO:0000256" key="1">
    <source>
        <dbReference type="ARBA" id="ARBA00022553"/>
    </source>
</evidence>
<dbReference type="CDD" id="cd17574">
    <property type="entry name" value="REC_OmpR"/>
    <property type="match status" value="1"/>
</dbReference>
<evidence type="ECO:0000256" key="6">
    <source>
        <dbReference type="PROSITE-ProRule" id="PRU00169"/>
    </source>
</evidence>
<dbReference type="GO" id="GO:0032993">
    <property type="term" value="C:protein-DNA complex"/>
    <property type="evidence" value="ECO:0007669"/>
    <property type="project" value="TreeGrafter"/>
</dbReference>
<organism evidence="10 11">
    <name type="scientific">Spirochaeta isovalerica</name>
    <dbReference type="NCBI Taxonomy" id="150"/>
    <lineage>
        <taxon>Bacteria</taxon>
        <taxon>Pseudomonadati</taxon>
        <taxon>Spirochaetota</taxon>
        <taxon>Spirochaetia</taxon>
        <taxon>Spirochaetales</taxon>
        <taxon>Spirochaetaceae</taxon>
        <taxon>Spirochaeta</taxon>
    </lineage>
</organism>
<evidence type="ECO:0000259" key="8">
    <source>
        <dbReference type="PROSITE" id="PS50110"/>
    </source>
</evidence>
<dbReference type="SUPFAM" id="SSF46894">
    <property type="entry name" value="C-terminal effector domain of the bipartite response regulators"/>
    <property type="match status" value="1"/>
</dbReference>
<feature type="modified residue" description="4-aspartylphosphate" evidence="6">
    <location>
        <position position="52"/>
    </location>
</feature>
<dbReference type="AlphaFoldDB" id="A0A841R649"/>
<dbReference type="GO" id="GO:0000156">
    <property type="term" value="F:phosphorelay response regulator activity"/>
    <property type="evidence" value="ECO:0007669"/>
    <property type="project" value="TreeGrafter"/>
</dbReference>
<dbReference type="FunFam" id="3.40.50.2300:FF:000001">
    <property type="entry name" value="DNA-binding response regulator PhoB"/>
    <property type="match status" value="1"/>
</dbReference>
<dbReference type="InterPro" id="IPR036388">
    <property type="entry name" value="WH-like_DNA-bd_sf"/>
</dbReference>